<protein>
    <submittedName>
        <fullName evidence="2">Alpha/beta hydrolase</fullName>
    </submittedName>
</protein>
<feature type="transmembrane region" description="Helical" evidence="1">
    <location>
        <begin position="6"/>
        <end position="24"/>
    </location>
</feature>
<dbReference type="Pfam" id="PF06028">
    <property type="entry name" value="DUF915"/>
    <property type="match status" value="1"/>
</dbReference>
<gene>
    <name evidence="2" type="ORF">NCTC11807_00883</name>
</gene>
<dbReference type="EMBL" id="UHDZ01000001">
    <property type="protein sequence ID" value="SUM69601.1"/>
    <property type="molecule type" value="Genomic_DNA"/>
</dbReference>
<dbReference type="Proteomes" id="UP000255425">
    <property type="component" value="Unassembled WGS sequence"/>
</dbReference>
<name>A0A380H320_9STAP</name>
<keyword evidence="1" id="KW-1133">Transmembrane helix</keyword>
<dbReference type="GO" id="GO:0016787">
    <property type="term" value="F:hydrolase activity"/>
    <property type="evidence" value="ECO:0007669"/>
    <property type="project" value="UniProtKB-KW"/>
</dbReference>
<dbReference type="AlphaFoldDB" id="A0A380H320"/>
<accession>A0A380H320</accession>
<keyword evidence="1" id="KW-0472">Membrane</keyword>
<dbReference type="InterPro" id="IPR029058">
    <property type="entry name" value="AB_hydrolase_fold"/>
</dbReference>
<sequence>MKSKLATIVFIVIAAGTLILIIIFNNRQTVTYTSSPTSFTTNQIATVFVLGYGGSENSETFMVNQAVKKGVTKDITTAKVTPNGKVTFDTKLSLYARNPIIKVEFTDNQNGDFNLNAQWIKMN</sequence>
<dbReference type="InterPro" id="IPR010315">
    <property type="entry name" value="DUF915_hydro-like"/>
</dbReference>
<dbReference type="Gene3D" id="3.40.50.1820">
    <property type="entry name" value="alpha/beta hydrolase"/>
    <property type="match status" value="1"/>
</dbReference>
<organism evidence="2 3">
    <name type="scientific">Staphylococcus saccharolyticus</name>
    <dbReference type="NCBI Taxonomy" id="33028"/>
    <lineage>
        <taxon>Bacteria</taxon>
        <taxon>Bacillati</taxon>
        <taxon>Bacillota</taxon>
        <taxon>Bacilli</taxon>
        <taxon>Bacillales</taxon>
        <taxon>Staphylococcaceae</taxon>
        <taxon>Staphylococcus</taxon>
    </lineage>
</organism>
<keyword evidence="3" id="KW-1185">Reference proteome</keyword>
<keyword evidence="2" id="KW-0378">Hydrolase</keyword>
<evidence type="ECO:0000313" key="2">
    <source>
        <dbReference type="EMBL" id="SUM69601.1"/>
    </source>
</evidence>
<proteinExistence type="predicted"/>
<evidence type="ECO:0000256" key="1">
    <source>
        <dbReference type="SAM" id="Phobius"/>
    </source>
</evidence>
<reference evidence="2 3" key="1">
    <citation type="submission" date="2018-06" db="EMBL/GenBank/DDBJ databases">
        <authorList>
            <consortium name="Pathogen Informatics"/>
            <person name="Doyle S."/>
        </authorList>
    </citation>
    <scope>NUCLEOTIDE SEQUENCE [LARGE SCALE GENOMIC DNA]</scope>
    <source>
        <strain evidence="2 3">NCTC11807</strain>
    </source>
</reference>
<evidence type="ECO:0000313" key="3">
    <source>
        <dbReference type="Proteomes" id="UP000255425"/>
    </source>
</evidence>
<keyword evidence="1" id="KW-0812">Transmembrane</keyword>